<dbReference type="RefSeq" id="WP_051253691.1">
    <property type="nucleotide sequence ID" value="NZ_JAMDMW010000099.1"/>
</dbReference>
<feature type="transmembrane region" description="Helical" evidence="1">
    <location>
        <begin position="157"/>
        <end position="179"/>
    </location>
</feature>
<evidence type="ECO:0000313" key="3">
    <source>
        <dbReference type="Proteomes" id="UP001527099"/>
    </source>
</evidence>
<proteinExistence type="predicted"/>
<dbReference type="EMBL" id="JAMDMX010000100">
    <property type="protein sequence ID" value="MCY9696467.1"/>
    <property type="molecule type" value="Genomic_DNA"/>
</dbReference>
<gene>
    <name evidence="2" type="ORF">M5X19_26720</name>
</gene>
<reference evidence="2 3" key="1">
    <citation type="submission" date="2022-05" db="EMBL/GenBank/DDBJ databases">
        <title>Genome Sequencing of Bee-Associated Microbes.</title>
        <authorList>
            <person name="Dunlap C."/>
        </authorList>
    </citation>
    <scope>NUCLEOTIDE SEQUENCE [LARGE SCALE GENOMIC DNA]</scope>
    <source>
        <strain evidence="2 3">NRRL B-14421</strain>
    </source>
</reference>
<evidence type="ECO:0000313" key="2">
    <source>
        <dbReference type="EMBL" id="MCY9696467.1"/>
    </source>
</evidence>
<evidence type="ECO:0000256" key="1">
    <source>
        <dbReference type="SAM" id="Phobius"/>
    </source>
</evidence>
<keyword evidence="1" id="KW-0812">Transmembrane</keyword>
<dbReference type="Pfam" id="PF10067">
    <property type="entry name" value="DUF2306"/>
    <property type="match status" value="1"/>
</dbReference>
<feature type="transmembrane region" description="Helical" evidence="1">
    <location>
        <begin position="89"/>
        <end position="110"/>
    </location>
</feature>
<accession>A0ABT4GJU2</accession>
<sequence>MGVQRSTIRAWAFGVLAFLALAIGAYALVMYGTPDHLHKQPFVTGKGSLPDLWYNILWAHAISAGVALAIGWLQFIKKLRHHAPNIHRLIGYMYSTMITIGGLTGLYLAFYANGGWFAQLGFGSLSVLWLYTLFRSLKSIIVDRDKADHGRWMVRNYALSCAAITLRIYTALAAVFLGLTDTNDTFFVIAWICWIPNLLLAELFIGEKKRTTGRTLVR</sequence>
<protein>
    <submittedName>
        <fullName evidence="2">DUF2306 domain-containing protein</fullName>
    </submittedName>
</protein>
<feature type="transmembrane region" description="Helical" evidence="1">
    <location>
        <begin position="12"/>
        <end position="32"/>
    </location>
</feature>
<name>A0ABT4GJU2_9BACL</name>
<dbReference type="Proteomes" id="UP001527099">
    <property type="component" value="Unassembled WGS sequence"/>
</dbReference>
<keyword evidence="3" id="KW-1185">Reference proteome</keyword>
<feature type="transmembrane region" description="Helical" evidence="1">
    <location>
        <begin position="185"/>
        <end position="205"/>
    </location>
</feature>
<feature type="transmembrane region" description="Helical" evidence="1">
    <location>
        <begin position="116"/>
        <end position="137"/>
    </location>
</feature>
<keyword evidence="1" id="KW-1133">Transmembrane helix</keyword>
<dbReference type="InterPro" id="IPR018750">
    <property type="entry name" value="DUF2306_membrane"/>
</dbReference>
<comment type="caution">
    <text evidence="2">The sequence shown here is derived from an EMBL/GenBank/DDBJ whole genome shotgun (WGS) entry which is preliminary data.</text>
</comment>
<keyword evidence="1" id="KW-0472">Membrane</keyword>
<feature type="transmembrane region" description="Helical" evidence="1">
    <location>
        <begin position="52"/>
        <end position="77"/>
    </location>
</feature>
<organism evidence="2 3">
    <name type="scientific">Paenibacillus alginolyticus</name>
    <dbReference type="NCBI Taxonomy" id="59839"/>
    <lineage>
        <taxon>Bacteria</taxon>
        <taxon>Bacillati</taxon>
        <taxon>Bacillota</taxon>
        <taxon>Bacilli</taxon>
        <taxon>Bacillales</taxon>
        <taxon>Paenibacillaceae</taxon>
        <taxon>Paenibacillus</taxon>
    </lineage>
</organism>